<accession>A0AAD0KR31</accession>
<organism evidence="1 2">
    <name type="scientific">Mycobacterium leprae</name>
    <dbReference type="NCBI Taxonomy" id="1769"/>
    <lineage>
        <taxon>Bacteria</taxon>
        <taxon>Bacillati</taxon>
        <taxon>Actinomycetota</taxon>
        <taxon>Actinomycetes</taxon>
        <taxon>Mycobacteriales</taxon>
        <taxon>Mycobacteriaceae</taxon>
        <taxon>Mycobacterium</taxon>
    </lineage>
</organism>
<sequence length="113" mass="12404">MTVAIDRGAHFFEGVIAAVDDLVFRLEVLPARAFGVVMRGTARYFGSGQQVTTRCLPIWLTAALLVTDVASQVRRLWGSRPPVRPMANSNVRICTNWRTASGTDGRRSGMLPD</sequence>
<reference evidence="1 2" key="1">
    <citation type="submission" date="2018-05" db="EMBL/GenBank/DDBJ databases">
        <title>Evolution of small genomes with special reference to Mycobacterium leprae.</title>
        <authorList>
            <person name="Mohanty P.S."/>
            <person name="Bansal A.K."/>
            <person name="Gupta U.D."/>
            <person name="Naaz F."/>
            <person name="Dwivedi V.D."/>
            <person name="Singh H."/>
            <person name="Gupta G."/>
            <person name="Sharma S."/>
            <person name="Arora M."/>
        </authorList>
    </citation>
    <scope>NUCLEOTIDE SEQUENCE [LARGE SCALE GENOMIC DNA]</scope>
    <source>
        <strain evidence="1 2">MRHRU-235-G</strain>
    </source>
</reference>
<dbReference type="Proteomes" id="UP000249682">
    <property type="component" value="Chromosome"/>
</dbReference>
<evidence type="ECO:0000313" key="2">
    <source>
        <dbReference type="Proteomes" id="UP000249682"/>
    </source>
</evidence>
<dbReference type="EMBL" id="CP029543">
    <property type="protein sequence ID" value="AWV47324.1"/>
    <property type="molecule type" value="Genomic_DNA"/>
</dbReference>
<proteinExistence type="predicted"/>
<protein>
    <submittedName>
        <fullName evidence="1">Uncharacterized protein</fullName>
    </submittedName>
</protein>
<evidence type="ECO:0000313" key="1">
    <source>
        <dbReference type="EMBL" id="AWV47324.1"/>
    </source>
</evidence>
<dbReference type="AlphaFoldDB" id="A0AAD0KR31"/>
<gene>
    <name evidence="1" type="ORF">DIJ64_02120</name>
</gene>
<name>A0AAD0KR31_MYCLR</name>